<dbReference type="Pfam" id="PF01546">
    <property type="entry name" value="Peptidase_M20"/>
    <property type="match status" value="1"/>
</dbReference>
<evidence type="ECO:0000313" key="3">
    <source>
        <dbReference type="EMBL" id="AWN21968.1"/>
    </source>
</evidence>
<dbReference type="GO" id="GO:0046872">
    <property type="term" value="F:metal ion binding"/>
    <property type="evidence" value="ECO:0007669"/>
    <property type="project" value="UniProtKB-KW"/>
</dbReference>
<dbReference type="PANTHER" id="PTHR43808">
    <property type="entry name" value="ACETYLORNITHINE DEACETYLASE"/>
    <property type="match status" value="1"/>
</dbReference>
<evidence type="ECO:0000256" key="2">
    <source>
        <dbReference type="ARBA" id="ARBA00022801"/>
    </source>
</evidence>
<dbReference type="InterPro" id="IPR036264">
    <property type="entry name" value="Bact_exopeptidase_dim_dom"/>
</dbReference>
<dbReference type="InterPro" id="IPR050072">
    <property type="entry name" value="Peptidase_M20A"/>
</dbReference>
<dbReference type="SUPFAM" id="SSF55031">
    <property type="entry name" value="Bacterial exopeptidase dimerisation domain"/>
    <property type="match status" value="1"/>
</dbReference>
<sequence length="540" mass="57270">MTLTRWPSVTGSAGESEFGLRLATFLRGWPAFAERPGDVWLTPARHGYPAQNVYALVPGRSSRTLVLSGHYDTVGTEDYGEWQALAGEPAALSAAMIGALSALSDPSAAETLALQDLQSGDFLPGRGLLDMKGGLAAGLAVLERYAARPLAERPGHLLLVATPDEEGRSSGARAVAHDLPGLAQEHGWQVVAGINLDATADVGSGEEGRAAYLGTVGKVLISALVVGRGAHAAYPFDGVSASLLAAALVERIEAAPELADHDPAQDEREAAAPPVCLEMRDGKTGYDVTSPGQVWCAFNVLTHTRTPGQVLEQFVELSRAAAQGALLRFSRRAALARSPNAAALAELRAEVLTFGDLQERAVKRAGPEVVQRLRAQPAGTDPLADSRRIMSALAVLAELDGPAVVLGFGALHYPATQLGRAAGDRCLAEAARQHAAQLAQETGQSLRLREYFPGISDMSFLGQPTDGLTAQLLAQHTPHPAHVDPAPPDALRFPVINIGPWGRDYHQRLERVQLPYSFGVVPELLWRVCHSVLEAEQPPE</sequence>
<dbReference type="InterPro" id="IPR012166">
    <property type="entry name" value="Uncharacterised_RocB"/>
</dbReference>
<keyword evidence="2" id="KW-0378">Hydrolase</keyword>
<dbReference type="GO" id="GO:0016787">
    <property type="term" value="F:hydrolase activity"/>
    <property type="evidence" value="ECO:0007669"/>
    <property type="project" value="UniProtKB-KW"/>
</dbReference>
<dbReference type="SUPFAM" id="SSF53187">
    <property type="entry name" value="Zn-dependent exopeptidases"/>
    <property type="match status" value="1"/>
</dbReference>
<proteinExistence type="predicted"/>
<keyword evidence="4" id="KW-1185">Reference proteome</keyword>
<name>A0A2Z3JJ43_9DEIO</name>
<dbReference type="KEGG" id="dez:DKM44_00885"/>
<gene>
    <name evidence="3" type="ORF">DKM44_00885</name>
</gene>
<accession>A0A2Z3JJ43</accession>
<dbReference type="InterPro" id="IPR002933">
    <property type="entry name" value="Peptidase_M20"/>
</dbReference>
<dbReference type="Proteomes" id="UP000245368">
    <property type="component" value="Chromosome"/>
</dbReference>
<dbReference type="Gene3D" id="3.40.630.10">
    <property type="entry name" value="Zn peptidases"/>
    <property type="match status" value="1"/>
</dbReference>
<organism evidence="3 4">
    <name type="scientific">Deinococcus irradiatisoli</name>
    <dbReference type="NCBI Taxonomy" id="2202254"/>
    <lineage>
        <taxon>Bacteria</taxon>
        <taxon>Thermotogati</taxon>
        <taxon>Deinococcota</taxon>
        <taxon>Deinococci</taxon>
        <taxon>Deinococcales</taxon>
        <taxon>Deinococcaceae</taxon>
        <taxon>Deinococcus</taxon>
    </lineage>
</organism>
<dbReference type="PANTHER" id="PTHR43808:SF27">
    <property type="entry name" value="PROTEIN ROCB"/>
    <property type="match status" value="1"/>
</dbReference>
<protein>
    <submittedName>
        <fullName evidence="3">Peptidase M20</fullName>
    </submittedName>
</protein>
<dbReference type="PIRSF" id="PIRSF010386">
    <property type="entry name" value="RocB"/>
    <property type="match status" value="1"/>
</dbReference>
<dbReference type="EMBL" id="CP029494">
    <property type="protein sequence ID" value="AWN21968.1"/>
    <property type="molecule type" value="Genomic_DNA"/>
</dbReference>
<evidence type="ECO:0000256" key="1">
    <source>
        <dbReference type="ARBA" id="ARBA00022723"/>
    </source>
</evidence>
<evidence type="ECO:0000313" key="4">
    <source>
        <dbReference type="Proteomes" id="UP000245368"/>
    </source>
</evidence>
<keyword evidence="1" id="KW-0479">Metal-binding</keyword>
<reference evidence="3 4" key="1">
    <citation type="submission" date="2018-05" db="EMBL/GenBank/DDBJ databases">
        <title>Complete Genome Sequence of Deinococcus sp. strain 17bor-2.</title>
        <authorList>
            <person name="Srinivasan S."/>
        </authorList>
    </citation>
    <scope>NUCLEOTIDE SEQUENCE [LARGE SCALE GENOMIC DNA]</scope>
    <source>
        <strain evidence="3 4">17bor-2</strain>
    </source>
</reference>
<dbReference type="AlphaFoldDB" id="A0A2Z3JJ43"/>